<comment type="subcellular location">
    <subcellularLocation>
        <location evidence="2">Membrane</location>
        <topology evidence="2">Single-pass membrane protein</topology>
    </subcellularLocation>
</comment>
<feature type="domain" description="Plastocyanin-like" evidence="18">
    <location>
        <begin position="914"/>
        <end position="1019"/>
    </location>
</feature>
<evidence type="ECO:0000259" key="19">
    <source>
        <dbReference type="Pfam" id="PF07732"/>
    </source>
</evidence>
<dbReference type="InterPro" id="IPR036397">
    <property type="entry name" value="RNaseH_sf"/>
</dbReference>
<feature type="domain" description="Plastocyanin-like" evidence="18">
    <location>
        <begin position="316"/>
        <end position="361"/>
    </location>
</feature>
<dbReference type="GeneTree" id="ENSGT00940000155866"/>
<dbReference type="GO" id="GO:0005886">
    <property type="term" value="C:plasma membrane"/>
    <property type="evidence" value="ECO:0007669"/>
    <property type="project" value="TreeGrafter"/>
</dbReference>
<dbReference type="FunFam" id="2.60.40.420:FF:000002">
    <property type="entry name" value="Hephaestin like 1"/>
    <property type="match status" value="1"/>
</dbReference>
<dbReference type="Gene3D" id="2.60.40.420">
    <property type="entry name" value="Cupredoxins - blue copper proteins"/>
    <property type="match status" value="4"/>
</dbReference>
<comment type="similarity">
    <text evidence="3">Belongs to the multicopper oxidase family.</text>
</comment>
<evidence type="ECO:0000256" key="12">
    <source>
        <dbReference type="ARBA" id="ARBA00023065"/>
    </source>
</evidence>
<dbReference type="SUPFAM" id="SSF49503">
    <property type="entry name" value="Cupredoxins"/>
    <property type="match status" value="6"/>
</dbReference>
<dbReference type="EC" id="1.16.3.1" evidence="4"/>
<dbReference type="InterPro" id="IPR002355">
    <property type="entry name" value="Cu_oxidase_Cu_BS"/>
</dbReference>
<dbReference type="FunFam" id="2.60.40.420:FF:000033">
    <property type="entry name" value="Ceruloplasmin"/>
    <property type="match status" value="1"/>
</dbReference>
<evidence type="ECO:0000256" key="9">
    <source>
        <dbReference type="ARBA" id="ARBA00022737"/>
    </source>
</evidence>
<dbReference type="PROSITE" id="PS00079">
    <property type="entry name" value="MULTICOPPER_OXIDASE1"/>
    <property type="match status" value="2"/>
</dbReference>
<evidence type="ECO:0000256" key="16">
    <source>
        <dbReference type="SAM" id="MobiDB-lite"/>
    </source>
</evidence>
<keyword evidence="9" id="KW-0677">Repeat</keyword>
<dbReference type="Pfam" id="PF07732">
    <property type="entry name" value="Cu-oxidase_3"/>
    <property type="match status" value="2"/>
</dbReference>
<dbReference type="Pfam" id="PF07731">
    <property type="entry name" value="Cu-oxidase_2"/>
    <property type="match status" value="2"/>
</dbReference>
<dbReference type="GO" id="GO:0004322">
    <property type="term" value="F:ferroxidase activity"/>
    <property type="evidence" value="ECO:0007669"/>
    <property type="project" value="UniProtKB-EC"/>
</dbReference>
<dbReference type="GO" id="GO:0006826">
    <property type="term" value="P:iron ion transport"/>
    <property type="evidence" value="ECO:0007669"/>
    <property type="project" value="TreeGrafter"/>
</dbReference>
<evidence type="ECO:0000313" key="20">
    <source>
        <dbReference type="Ensembl" id="ENSOMYP00000129503.1"/>
    </source>
</evidence>
<dbReference type="PANTHER" id="PTHR11709:SF226">
    <property type="entry name" value="CERULOPLASMIN"/>
    <property type="match status" value="1"/>
</dbReference>
<keyword evidence="11" id="KW-0560">Oxidoreductase</keyword>
<feature type="signal peptide" evidence="17">
    <location>
        <begin position="1"/>
        <end position="20"/>
    </location>
</feature>
<dbReference type="CDD" id="cd11022">
    <property type="entry name" value="CuRO_4_ceruloplasmin"/>
    <property type="match status" value="1"/>
</dbReference>
<feature type="compositionally biased region" description="Basic and acidic residues" evidence="16">
    <location>
        <begin position="1049"/>
        <end position="1063"/>
    </location>
</feature>
<keyword evidence="5" id="KW-0813">Transport</keyword>
<reference evidence="20" key="2">
    <citation type="submission" date="2025-08" db="UniProtKB">
        <authorList>
            <consortium name="Ensembl"/>
        </authorList>
    </citation>
    <scope>IDENTIFICATION</scope>
</reference>
<evidence type="ECO:0000256" key="13">
    <source>
        <dbReference type="ARBA" id="ARBA00023136"/>
    </source>
</evidence>
<keyword evidence="8 17" id="KW-0732">Signal</keyword>
<feature type="domain" description="Plastocyanin-like" evidence="19">
    <location>
        <begin position="452"/>
        <end position="556"/>
    </location>
</feature>
<evidence type="ECO:0000256" key="3">
    <source>
        <dbReference type="ARBA" id="ARBA00010609"/>
    </source>
</evidence>
<dbReference type="Ensembl" id="ENSOMYT00000155401.1">
    <property type="protein sequence ID" value="ENSOMYP00000129503.1"/>
    <property type="gene ID" value="ENSOMYG00000011255.2"/>
</dbReference>
<feature type="chain" id="PRO_5035482272" description="ferroxidase" evidence="17">
    <location>
        <begin position="21"/>
        <end position="1207"/>
    </location>
</feature>
<dbReference type="GO" id="GO:0005507">
    <property type="term" value="F:copper ion binding"/>
    <property type="evidence" value="ECO:0007669"/>
    <property type="project" value="InterPro"/>
</dbReference>
<organism evidence="20 21">
    <name type="scientific">Oncorhynchus mykiss</name>
    <name type="common">Rainbow trout</name>
    <name type="synonym">Salmo gairdneri</name>
    <dbReference type="NCBI Taxonomy" id="8022"/>
    <lineage>
        <taxon>Eukaryota</taxon>
        <taxon>Metazoa</taxon>
        <taxon>Chordata</taxon>
        <taxon>Craniata</taxon>
        <taxon>Vertebrata</taxon>
        <taxon>Euteleostomi</taxon>
        <taxon>Actinopterygii</taxon>
        <taxon>Neopterygii</taxon>
        <taxon>Teleostei</taxon>
        <taxon>Protacanthopterygii</taxon>
        <taxon>Salmoniformes</taxon>
        <taxon>Salmonidae</taxon>
        <taxon>Salmoninae</taxon>
        <taxon>Oncorhynchus</taxon>
    </lineage>
</organism>
<keyword evidence="12" id="KW-0406">Ion transport</keyword>
<sequence>MGSSTASLFLLLGCFTTVFCITREYFIGIQEIQWDYAPAGKNIILNKLLKEDEHAATFLERGPQRIGSVYKKAVYLQYTDATYTKEITKPKWLGFLGPVMSAEEGDVIKVHLKNMATRAYSIHSHGIMYNKTSEGALYPDETTDAEKHDDRVDPGKSYTYVWVLSDTHAPTKDDTNCLARAYHSHLHAPQDIASGLVGPLIICKKGTLDVYGDKAADYSYVLMFTVSDENMSWYLDDNIKTYCTQPSTAANIDKDDEAFQESNLMHSINGFVYGNLPDLSMCVGNKIHWHLIGMGNEVDIHSVFFHGQILTNLGHHTDAVSLFPATFTNVEMTADNPGHWLLSCQVNDHLMAGMQALFEVKKCFPAVHKPRPNGEVREYFIAAEEVLWDYAPSQVNHGTGKPLNTDGDSETFFQRGNDRIGGKYKKVQYKEYTDNTFTVQKERTPEELHLGILGPVIRAEEEDTIKVVFKNKASRPFSMQPHGVQYSVEQSGTLYYNELEALVKPGTTHTYEWVVPKGGGPVADDADCITYFYYSAVDPVKDTSSGLVGPLLVCKKKTLKKGKQKNVNKEFHMLATVFDENLSWFLDDNINQFTKAPKTVNKEDEDFQESNKMHSINGYMYGNLPGLTMCKGDKVSWHLSGLGSEADIHGLYFEGNRFIYRETRKDVMNVFPHISHTVMMEPDSMGQFEVVCKTTDHYQGGMRANYTVQKCSMFNRQSEIMLHSKTYYIAAMEIDWDYSPNRTWEQEIHNHNRNDFIDKQGKFIGSMYKKVVYREFTNNKFTKQKERSADMQHLGILGPMIHADIGDKVNIVFKNMATRTYSIHAHGVKTDVPQVKETKPGKINSTHNPFGLIGPLVICRRSYARSFGLKKEVEEFALLFMVFDENESWYLDDNIKTNIKTPTRNIKEDEDFIESNKMHGINGQLYGNLLGLNMEVGDKVYWYLMGMGNEIDIHTAHFHGHSFDYKLSGGSHRADVFGLFPGTFQTVKMKPKYPGSWLLHCHVADHIKAGMVTVYKVTEKGKECVGLVHCVYRERRDKLKKHPVSGSPVDERSKENGKNREGELAGQTDKITAQYDSSMENSISVLLTDGLHRVPLLSAKNKKKRLQWACHHQHWTIDEWKNIALSDKSLMAESGFNISSMSPRTRPAWCQRYRLEAVVYLRPICRNMPDSMVSAWTNIPVEHFRLVESIPRIIQAVLEAKGNPTRY</sequence>
<evidence type="ECO:0000313" key="21">
    <source>
        <dbReference type="Proteomes" id="UP000694395"/>
    </source>
</evidence>
<evidence type="ECO:0000256" key="2">
    <source>
        <dbReference type="ARBA" id="ARBA00004167"/>
    </source>
</evidence>
<evidence type="ECO:0000256" key="7">
    <source>
        <dbReference type="ARBA" id="ARBA00022723"/>
    </source>
</evidence>
<feature type="region of interest" description="Disordered" evidence="16">
    <location>
        <begin position="1039"/>
        <end position="1066"/>
    </location>
</feature>
<keyword evidence="10" id="KW-1133">Transmembrane helix</keyword>
<dbReference type="PROSITE" id="PS00080">
    <property type="entry name" value="MULTICOPPER_OXIDASE2"/>
    <property type="match status" value="1"/>
</dbReference>
<gene>
    <name evidence="20" type="primary">cp</name>
</gene>
<evidence type="ECO:0000256" key="15">
    <source>
        <dbReference type="ARBA" id="ARBA00023180"/>
    </source>
</evidence>
<evidence type="ECO:0000259" key="18">
    <source>
        <dbReference type="Pfam" id="PF07731"/>
    </source>
</evidence>
<evidence type="ECO:0000256" key="11">
    <source>
        <dbReference type="ARBA" id="ARBA00023002"/>
    </source>
</evidence>
<evidence type="ECO:0000256" key="5">
    <source>
        <dbReference type="ARBA" id="ARBA00022448"/>
    </source>
</evidence>
<evidence type="ECO:0000256" key="17">
    <source>
        <dbReference type="SAM" id="SignalP"/>
    </source>
</evidence>
<name>A0A8K9X9D6_ONCMY</name>
<keyword evidence="21" id="KW-1185">Reference proteome</keyword>
<evidence type="ECO:0000256" key="6">
    <source>
        <dbReference type="ARBA" id="ARBA00022692"/>
    </source>
</evidence>
<evidence type="ECO:0000256" key="1">
    <source>
        <dbReference type="ARBA" id="ARBA00001935"/>
    </source>
</evidence>
<feature type="domain" description="Plastocyanin-like" evidence="19">
    <location>
        <begin position="95"/>
        <end position="205"/>
    </location>
</feature>
<dbReference type="FunFam" id="2.60.40.420:FF:000009">
    <property type="entry name" value="Ceruloplasmin"/>
    <property type="match status" value="1"/>
</dbReference>
<dbReference type="InterPro" id="IPR011707">
    <property type="entry name" value="Cu-oxidase-like_N"/>
</dbReference>
<protein>
    <recommendedName>
        <fullName evidence="4">ferroxidase</fullName>
        <ecNumber evidence="4">1.16.3.1</ecNumber>
    </recommendedName>
</protein>
<comment type="cofactor">
    <cofactor evidence="1">
        <name>Cu cation</name>
        <dbReference type="ChEBI" id="CHEBI:23378"/>
    </cofactor>
</comment>
<dbReference type="Proteomes" id="UP000694395">
    <property type="component" value="Chromosome 5"/>
</dbReference>
<proteinExistence type="inferred from homology"/>
<dbReference type="PANTHER" id="PTHR11709">
    <property type="entry name" value="MULTI-COPPER OXIDASE"/>
    <property type="match status" value="1"/>
</dbReference>
<evidence type="ECO:0000256" key="8">
    <source>
        <dbReference type="ARBA" id="ARBA00022729"/>
    </source>
</evidence>
<reference evidence="20" key="1">
    <citation type="submission" date="2020-07" db="EMBL/GenBank/DDBJ databases">
        <title>A long reads based de novo assembly of the rainbow trout Arlee double haploid line genome.</title>
        <authorList>
            <person name="Gao G."/>
            <person name="Palti Y."/>
        </authorList>
    </citation>
    <scope>NUCLEOTIDE SEQUENCE [LARGE SCALE GENOMIC DNA]</scope>
</reference>
<accession>A0A8K9X9D6</accession>
<dbReference type="InterPro" id="IPR033138">
    <property type="entry name" value="Cu_oxidase_CS"/>
</dbReference>
<evidence type="ECO:0000256" key="10">
    <source>
        <dbReference type="ARBA" id="ARBA00022989"/>
    </source>
</evidence>
<evidence type="ECO:0000256" key="4">
    <source>
        <dbReference type="ARBA" id="ARBA00013107"/>
    </source>
</evidence>
<dbReference type="InterPro" id="IPR011706">
    <property type="entry name" value="Cu-oxidase_C"/>
</dbReference>
<keyword evidence="14" id="KW-1015">Disulfide bond</keyword>
<dbReference type="GO" id="GO:0003676">
    <property type="term" value="F:nucleic acid binding"/>
    <property type="evidence" value="ECO:0007669"/>
    <property type="project" value="InterPro"/>
</dbReference>
<dbReference type="InterPro" id="IPR008972">
    <property type="entry name" value="Cupredoxin"/>
</dbReference>
<keyword evidence="6" id="KW-0812">Transmembrane</keyword>
<keyword evidence="15" id="KW-0325">Glycoprotein</keyword>
<keyword evidence="13" id="KW-0472">Membrane</keyword>
<reference evidence="20" key="3">
    <citation type="submission" date="2025-09" db="UniProtKB">
        <authorList>
            <consortium name="Ensembl"/>
        </authorList>
    </citation>
    <scope>IDENTIFICATION</scope>
</reference>
<dbReference type="AlphaFoldDB" id="A0A8K9X9D6"/>
<dbReference type="Gene3D" id="3.30.420.10">
    <property type="entry name" value="Ribonuclease H-like superfamily/Ribonuclease H"/>
    <property type="match status" value="1"/>
</dbReference>
<keyword evidence="7" id="KW-0479">Metal-binding</keyword>
<dbReference type="InterPro" id="IPR045087">
    <property type="entry name" value="Cu-oxidase_fam"/>
</dbReference>
<evidence type="ECO:0000256" key="14">
    <source>
        <dbReference type="ARBA" id="ARBA00023157"/>
    </source>
</evidence>